<organism evidence="6 7">
    <name type="scientific">Chroococcidiopsis cubana SAG 39.79</name>
    <dbReference type="NCBI Taxonomy" id="388085"/>
    <lineage>
        <taxon>Bacteria</taxon>
        <taxon>Bacillati</taxon>
        <taxon>Cyanobacteriota</taxon>
        <taxon>Cyanophyceae</taxon>
        <taxon>Chroococcidiopsidales</taxon>
        <taxon>Chroococcidiopsidaceae</taxon>
        <taxon>Chroococcidiopsis</taxon>
    </lineage>
</organism>
<dbReference type="PANTHER" id="PTHR12629:SF0">
    <property type="entry name" value="DIPHOSPHOINOSITOL-POLYPHOSPHATE DIPHOSPHATASE"/>
    <property type="match status" value="1"/>
</dbReference>
<dbReference type="Pfam" id="PF00293">
    <property type="entry name" value="NUDIX"/>
    <property type="match status" value="1"/>
</dbReference>
<dbReference type="InterPro" id="IPR015797">
    <property type="entry name" value="NUDIX_hydrolase-like_dom_sf"/>
</dbReference>
<dbReference type="InterPro" id="IPR000086">
    <property type="entry name" value="NUDIX_hydrolase_dom"/>
</dbReference>
<evidence type="ECO:0000259" key="5">
    <source>
        <dbReference type="PROSITE" id="PS51462"/>
    </source>
</evidence>
<comment type="caution">
    <text evidence="6">The sequence shown here is derived from an EMBL/GenBank/DDBJ whole genome shotgun (WGS) entry which is preliminary data.</text>
</comment>
<evidence type="ECO:0000256" key="2">
    <source>
        <dbReference type="ARBA" id="ARBA00022723"/>
    </source>
</evidence>
<keyword evidence="3 6" id="KW-0378">Hydrolase</keyword>
<gene>
    <name evidence="6" type="ORF">DSM107010_39940</name>
</gene>
<accession>A0AB37UHI9</accession>
<feature type="domain" description="Nudix hydrolase" evidence="5">
    <location>
        <begin position="7"/>
        <end position="134"/>
    </location>
</feature>
<dbReference type="EMBL" id="RSCK01000037">
    <property type="protein sequence ID" value="RUT10754.1"/>
    <property type="molecule type" value="Genomic_DNA"/>
</dbReference>
<dbReference type="SUPFAM" id="SSF55811">
    <property type="entry name" value="Nudix"/>
    <property type="match status" value="1"/>
</dbReference>
<dbReference type="AlphaFoldDB" id="A0AB37UHI9"/>
<keyword evidence="4" id="KW-0460">Magnesium</keyword>
<evidence type="ECO:0000313" key="7">
    <source>
        <dbReference type="Proteomes" id="UP000282574"/>
    </source>
</evidence>
<dbReference type="CDD" id="cd04666">
    <property type="entry name" value="NUDIX_DIPP2_like_Nudt4"/>
    <property type="match status" value="1"/>
</dbReference>
<keyword evidence="2" id="KW-0479">Metal-binding</keyword>
<dbReference type="GO" id="GO:0046872">
    <property type="term" value="F:metal ion binding"/>
    <property type="evidence" value="ECO:0007669"/>
    <property type="project" value="UniProtKB-KW"/>
</dbReference>
<dbReference type="RefSeq" id="WP_106166277.1">
    <property type="nucleotide sequence ID" value="NZ_JAVKZF010000004.1"/>
</dbReference>
<evidence type="ECO:0000313" key="6">
    <source>
        <dbReference type="EMBL" id="RUT10754.1"/>
    </source>
</evidence>
<comment type="cofactor">
    <cofactor evidence="1">
        <name>Mg(2+)</name>
        <dbReference type="ChEBI" id="CHEBI:18420"/>
    </cofactor>
</comment>
<evidence type="ECO:0000256" key="3">
    <source>
        <dbReference type="ARBA" id="ARBA00022801"/>
    </source>
</evidence>
<reference evidence="6 7" key="1">
    <citation type="journal article" date="2019" name="Genome Biol. Evol.">
        <title>Day and night: Metabolic profiles and evolutionary relationships of six axenic non-marine cyanobacteria.</title>
        <authorList>
            <person name="Will S.E."/>
            <person name="Henke P."/>
            <person name="Boedeker C."/>
            <person name="Huang S."/>
            <person name="Brinkmann H."/>
            <person name="Rohde M."/>
            <person name="Jarek M."/>
            <person name="Friedl T."/>
            <person name="Seufert S."/>
            <person name="Schumacher M."/>
            <person name="Overmann J."/>
            <person name="Neumann-Schaal M."/>
            <person name="Petersen J."/>
        </authorList>
    </citation>
    <scope>NUCLEOTIDE SEQUENCE [LARGE SCALE GENOMIC DNA]</scope>
    <source>
        <strain evidence="6 7">SAG 39.79</strain>
    </source>
</reference>
<dbReference type="PANTHER" id="PTHR12629">
    <property type="entry name" value="DIPHOSPHOINOSITOL POLYPHOSPHATE PHOSPHOHYDROLASE"/>
    <property type="match status" value="1"/>
</dbReference>
<dbReference type="GO" id="GO:0005737">
    <property type="term" value="C:cytoplasm"/>
    <property type="evidence" value="ECO:0007669"/>
    <property type="project" value="TreeGrafter"/>
</dbReference>
<proteinExistence type="predicted"/>
<name>A0AB37UHI9_9CYAN</name>
<dbReference type="GO" id="GO:0016462">
    <property type="term" value="F:pyrophosphatase activity"/>
    <property type="evidence" value="ECO:0007669"/>
    <property type="project" value="InterPro"/>
</dbReference>
<dbReference type="Proteomes" id="UP000282574">
    <property type="component" value="Unassembled WGS sequence"/>
</dbReference>
<dbReference type="Gene3D" id="3.90.79.10">
    <property type="entry name" value="Nucleoside Triphosphate Pyrophosphohydrolase"/>
    <property type="match status" value="1"/>
</dbReference>
<dbReference type="InterPro" id="IPR047198">
    <property type="entry name" value="DDP-like_NUDIX"/>
</dbReference>
<evidence type="ECO:0000256" key="1">
    <source>
        <dbReference type="ARBA" id="ARBA00001946"/>
    </source>
</evidence>
<protein>
    <submittedName>
        <fullName evidence="6">NUDIX hydrolase</fullName>
    </submittedName>
</protein>
<sequence length="143" mass="16031">MSRKAKKLKKQSGVVPYRIVNGKIEVLLVSSRKGQHWVIPKGGIPKTMTAPDSAAKEAWEEAGVVGQVDTNQLGTYKYRKRGKAYRVKVFLLPVAAELSDWLEASIRKRDWLDVTSAIKRVKPSALKRLLKLSGDQMQPLSLF</sequence>
<dbReference type="PROSITE" id="PS51462">
    <property type="entry name" value="NUDIX"/>
    <property type="match status" value="1"/>
</dbReference>
<keyword evidence="7" id="KW-1185">Reference proteome</keyword>
<evidence type="ECO:0000256" key="4">
    <source>
        <dbReference type="ARBA" id="ARBA00022842"/>
    </source>
</evidence>